<feature type="binding site" evidence="9">
    <location>
        <begin position="15"/>
        <end position="20"/>
    </location>
    <ligand>
        <name>NAD(+)</name>
        <dbReference type="ChEBI" id="CHEBI:57540"/>
    </ligand>
</feature>
<evidence type="ECO:0000256" key="3">
    <source>
        <dbReference type="ARBA" id="ARBA00012967"/>
    </source>
</evidence>
<evidence type="ECO:0000259" key="11">
    <source>
        <dbReference type="Pfam" id="PF00056"/>
    </source>
</evidence>
<dbReference type="AlphaFoldDB" id="A0A6C0GP30"/>
<evidence type="ECO:0000256" key="9">
    <source>
        <dbReference type="PIRSR" id="PIRSR000102-3"/>
    </source>
</evidence>
<dbReference type="GO" id="GO:0006096">
    <property type="term" value="P:glycolytic process"/>
    <property type="evidence" value="ECO:0007669"/>
    <property type="project" value="UniProtKB-UniRule"/>
</dbReference>
<dbReference type="Proteomes" id="UP000480178">
    <property type="component" value="Chromosome"/>
</dbReference>
<feature type="binding site" evidence="7">
    <location>
        <begin position="125"/>
        <end position="128"/>
    </location>
    <ligand>
        <name>substrate</name>
    </ligand>
</feature>
<dbReference type="EC" id="1.1.1.27" evidence="3 7"/>
<dbReference type="Gene3D" id="3.40.50.720">
    <property type="entry name" value="NAD(P)-binding Rossmann-like Domain"/>
    <property type="match status" value="1"/>
</dbReference>
<accession>A0A6C0GP30</accession>
<keyword evidence="10" id="KW-0472">Membrane</keyword>
<comment type="subcellular location">
    <subcellularLocation>
        <location evidence="7">Cytoplasm</location>
    </subcellularLocation>
</comment>
<comment type="caution">
    <text evidence="7">Lacks conserved residue(s) required for the propagation of feature annotation.</text>
</comment>
<keyword evidence="10" id="KW-0812">Transmembrane</keyword>
<dbReference type="Pfam" id="PF02866">
    <property type="entry name" value="Ldh_1_C"/>
    <property type="match status" value="1"/>
</dbReference>
<feature type="active site" description="Proton acceptor" evidence="7 8">
    <location>
        <position position="180"/>
    </location>
</feature>
<protein>
    <recommendedName>
        <fullName evidence="3 7">L-lactate dehydrogenase</fullName>
        <shortName evidence="7">L-LDH</shortName>
        <ecNumber evidence="3 7">1.1.1.27</ecNumber>
    </recommendedName>
</protein>
<dbReference type="SUPFAM" id="SSF51735">
    <property type="entry name" value="NAD(P)-binding Rossmann-fold domains"/>
    <property type="match status" value="1"/>
</dbReference>
<organism evidence="13 14">
    <name type="scientific">Rhodocytophaga rosea</name>
    <dbReference type="NCBI Taxonomy" id="2704465"/>
    <lineage>
        <taxon>Bacteria</taxon>
        <taxon>Pseudomonadati</taxon>
        <taxon>Bacteroidota</taxon>
        <taxon>Cytophagia</taxon>
        <taxon>Cytophagales</taxon>
        <taxon>Rhodocytophagaceae</taxon>
        <taxon>Rhodocytophaga</taxon>
    </lineage>
</organism>
<feature type="binding site" evidence="7">
    <location>
        <position position="87"/>
    </location>
    <ligand>
        <name>substrate</name>
    </ligand>
</feature>
<dbReference type="PIRSF" id="PIRSF000102">
    <property type="entry name" value="Lac_mal_DH"/>
    <property type="match status" value="1"/>
</dbReference>
<evidence type="ECO:0000256" key="1">
    <source>
        <dbReference type="ARBA" id="ARBA00004843"/>
    </source>
</evidence>
<feature type="binding site" evidence="7">
    <location>
        <begin position="153"/>
        <end position="156"/>
    </location>
    <ligand>
        <name>substrate</name>
    </ligand>
</feature>
<dbReference type="GO" id="GO:0005737">
    <property type="term" value="C:cytoplasm"/>
    <property type="evidence" value="ECO:0007669"/>
    <property type="project" value="UniProtKB-SubCell"/>
</dbReference>
<feature type="domain" description="Lactate/malate dehydrogenase C-terminal" evidence="12">
    <location>
        <begin position="150"/>
        <end position="310"/>
    </location>
</feature>
<dbReference type="KEGG" id="rhoz:GXP67_25640"/>
<dbReference type="InterPro" id="IPR001557">
    <property type="entry name" value="L-lactate/malate_DH"/>
</dbReference>
<feature type="binding site" evidence="9">
    <location>
        <position position="100"/>
    </location>
    <ligand>
        <name>NAD(+)</name>
        <dbReference type="ChEBI" id="CHEBI:57540"/>
    </ligand>
</feature>
<dbReference type="InterPro" id="IPR018177">
    <property type="entry name" value="L-lactate_DH_AS"/>
</dbReference>
<dbReference type="Gene3D" id="3.90.110.10">
    <property type="entry name" value="Lactate dehydrogenase/glycoside hydrolase, family 4, C-terminal"/>
    <property type="match status" value="1"/>
</dbReference>
<feature type="binding site" evidence="7 9">
    <location>
        <position position="40"/>
    </location>
    <ligand>
        <name>NAD(+)</name>
        <dbReference type="ChEBI" id="CHEBI:57540"/>
    </ligand>
</feature>
<feature type="binding site" evidence="7">
    <location>
        <position position="70"/>
    </location>
    <ligand>
        <name>NAD(+)</name>
        <dbReference type="ChEBI" id="CHEBI:57540"/>
    </ligand>
</feature>
<keyword evidence="10" id="KW-1133">Transmembrane helix</keyword>
<gene>
    <name evidence="7" type="primary">ldh</name>
    <name evidence="13" type="ORF">GXP67_25640</name>
</gene>
<feature type="binding site" evidence="7">
    <location>
        <position position="19"/>
    </location>
    <ligand>
        <name>NAD(+)</name>
        <dbReference type="ChEBI" id="CHEBI:57540"/>
    </ligand>
</feature>
<keyword evidence="7" id="KW-0963">Cytoplasm</keyword>
<dbReference type="GO" id="GO:0006089">
    <property type="term" value="P:lactate metabolic process"/>
    <property type="evidence" value="ECO:0007669"/>
    <property type="project" value="TreeGrafter"/>
</dbReference>
<evidence type="ECO:0000256" key="6">
    <source>
        <dbReference type="ARBA" id="ARBA00049258"/>
    </source>
</evidence>
<dbReference type="NCBIfam" id="TIGR01771">
    <property type="entry name" value="L-LDH-NAD"/>
    <property type="match status" value="1"/>
</dbReference>
<sequence>MKIIPISPPRVFVIGAGMVGATAAYTLLIREIAWEIVLIDVHQELAEGQVMDMNHASAFGSGVRVRTGNYSEIRENDIIVITSGASQQAGEDRHKAAETNANIIKEVVAKIMKKGVPVFILMVTNPVDVLTYVAYKESGLPAERIFGTGTSLDTARLRFMLSQRLKVNASNTVAFILGEHGDTSFPALSAATIEGIPLKKYTTYKEEFTKGIMQEVRESAYKIVADKKATYYGIGSTVADLVAAIIENKHKLYAVSGLLNGEYGHTGVAIGIPALLSGSGVKVQENYPLNSQETRLLHKSVEFLKESIKKLGY</sequence>
<dbReference type="PROSITE" id="PS00064">
    <property type="entry name" value="L_LDH"/>
    <property type="match status" value="1"/>
</dbReference>
<dbReference type="EMBL" id="CP048222">
    <property type="protein sequence ID" value="QHT69786.1"/>
    <property type="molecule type" value="Genomic_DNA"/>
</dbReference>
<evidence type="ECO:0000256" key="2">
    <source>
        <dbReference type="ARBA" id="ARBA00006054"/>
    </source>
</evidence>
<comment type="function">
    <text evidence="7">Catalyzes the conversion of lactate to pyruvate.</text>
</comment>
<keyword evidence="14" id="KW-1185">Reference proteome</keyword>
<evidence type="ECO:0000313" key="13">
    <source>
        <dbReference type="EMBL" id="QHT69786.1"/>
    </source>
</evidence>
<dbReference type="GO" id="GO:0004459">
    <property type="term" value="F:L-lactate dehydrogenase (NAD+) activity"/>
    <property type="evidence" value="ECO:0007669"/>
    <property type="project" value="UniProtKB-UniRule"/>
</dbReference>
<name>A0A6C0GP30_9BACT</name>
<dbReference type="PRINTS" id="PR00086">
    <property type="entry name" value="LLDHDRGNASE"/>
</dbReference>
<feature type="binding site" evidence="7">
    <location>
        <position position="230"/>
    </location>
    <ligand>
        <name>substrate</name>
    </ligand>
</feature>
<dbReference type="PANTHER" id="PTHR43128">
    <property type="entry name" value="L-2-HYDROXYCARBOXYLATE DEHYDROGENASE (NAD(P)(+))"/>
    <property type="match status" value="1"/>
</dbReference>
<evidence type="ECO:0000256" key="10">
    <source>
        <dbReference type="SAM" id="Phobius"/>
    </source>
</evidence>
<feature type="domain" description="Lactate/malate dehydrogenase N-terminal" evidence="11">
    <location>
        <begin position="10"/>
        <end position="147"/>
    </location>
</feature>
<comment type="catalytic activity">
    <reaction evidence="6 7">
        <text>(S)-lactate + NAD(+) = pyruvate + NADH + H(+)</text>
        <dbReference type="Rhea" id="RHEA:23444"/>
        <dbReference type="ChEBI" id="CHEBI:15361"/>
        <dbReference type="ChEBI" id="CHEBI:15378"/>
        <dbReference type="ChEBI" id="CHEBI:16651"/>
        <dbReference type="ChEBI" id="CHEBI:57540"/>
        <dbReference type="ChEBI" id="CHEBI:57945"/>
        <dbReference type="EC" id="1.1.1.27"/>
    </reaction>
</comment>
<evidence type="ECO:0000256" key="4">
    <source>
        <dbReference type="ARBA" id="ARBA00023002"/>
    </source>
</evidence>
<evidence type="ECO:0000313" key="14">
    <source>
        <dbReference type="Proteomes" id="UP000480178"/>
    </source>
</evidence>
<dbReference type="InterPro" id="IPR036291">
    <property type="entry name" value="NAD(P)-bd_dom_sf"/>
</dbReference>
<dbReference type="UniPathway" id="UPA00554">
    <property type="reaction ID" value="UER00611"/>
</dbReference>
<evidence type="ECO:0000259" key="12">
    <source>
        <dbReference type="Pfam" id="PF02866"/>
    </source>
</evidence>
<dbReference type="PANTHER" id="PTHR43128:SF16">
    <property type="entry name" value="L-LACTATE DEHYDROGENASE"/>
    <property type="match status" value="1"/>
</dbReference>
<keyword evidence="7" id="KW-0597">Phosphoprotein</keyword>
<dbReference type="RefSeq" id="WP_162445770.1">
    <property type="nucleotide sequence ID" value="NZ_CP048222.1"/>
</dbReference>
<feature type="binding site" evidence="7 9">
    <location>
        <begin position="123"/>
        <end position="125"/>
    </location>
    <ligand>
        <name>NAD(+)</name>
        <dbReference type="ChEBI" id="CHEBI:57540"/>
    </ligand>
</feature>
<feature type="binding site" evidence="7">
    <location>
        <begin position="84"/>
        <end position="85"/>
    </location>
    <ligand>
        <name>NAD(+)</name>
        <dbReference type="ChEBI" id="CHEBI:57540"/>
    </ligand>
</feature>
<evidence type="ECO:0000256" key="5">
    <source>
        <dbReference type="ARBA" id="ARBA00023027"/>
    </source>
</evidence>
<dbReference type="SUPFAM" id="SSF56327">
    <property type="entry name" value="LDH C-terminal domain-like"/>
    <property type="match status" value="1"/>
</dbReference>
<feature type="modified residue" description="Phosphotyrosine" evidence="7">
    <location>
        <position position="221"/>
    </location>
</feature>
<proteinExistence type="inferred from homology"/>
<keyword evidence="4 7" id="KW-0560">Oxidoreductase</keyword>
<comment type="subunit">
    <text evidence="7">Homotetramer.</text>
</comment>
<feature type="binding site" evidence="7">
    <location>
        <position position="93"/>
    </location>
    <ligand>
        <name>substrate</name>
    </ligand>
</feature>
<dbReference type="InterPro" id="IPR022383">
    <property type="entry name" value="Lactate/malate_DH_C"/>
</dbReference>
<feature type="binding site" evidence="7">
    <location>
        <position position="148"/>
    </location>
    <ligand>
        <name>NAD(+)</name>
        <dbReference type="ChEBI" id="CHEBI:57540"/>
    </ligand>
</feature>
<dbReference type="InterPro" id="IPR015955">
    <property type="entry name" value="Lactate_DH/Glyco_Ohase_4_C"/>
</dbReference>
<comment type="similarity">
    <text evidence="2 7">Belongs to the LDH/MDH superfamily. LDH family.</text>
</comment>
<feature type="transmembrane region" description="Helical" evidence="10">
    <location>
        <begin position="12"/>
        <end position="29"/>
    </location>
</feature>
<dbReference type="Pfam" id="PF00056">
    <property type="entry name" value="Ldh_1_N"/>
    <property type="match status" value="1"/>
</dbReference>
<dbReference type="InterPro" id="IPR011304">
    <property type="entry name" value="L-lactate_DH"/>
</dbReference>
<dbReference type="HAMAP" id="MF_00488">
    <property type="entry name" value="Lactate_dehydrog"/>
    <property type="match status" value="1"/>
</dbReference>
<comment type="pathway">
    <text evidence="1 7">Fermentation; pyruvate fermentation to lactate; (S)-lactate from pyruvate: step 1/1.</text>
</comment>
<reference evidence="13 14" key="1">
    <citation type="submission" date="2020-01" db="EMBL/GenBank/DDBJ databases">
        <authorList>
            <person name="Kim M.K."/>
        </authorList>
    </citation>
    <scope>NUCLEOTIDE SEQUENCE [LARGE SCALE GENOMIC DNA]</scope>
    <source>
        <strain evidence="13 14">172606-1</strain>
    </source>
</reference>
<evidence type="ECO:0000256" key="7">
    <source>
        <dbReference type="HAMAP-Rule" id="MF_00488"/>
    </source>
</evidence>
<keyword evidence="5 7" id="KW-0520">NAD</keyword>
<evidence type="ECO:0000256" key="8">
    <source>
        <dbReference type="PIRSR" id="PIRSR000102-1"/>
    </source>
</evidence>
<dbReference type="InterPro" id="IPR001236">
    <property type="entry name" value="Lactate/malate_DH_N"/>
</dbReference>